<dbReference type="InterPro" id="IPR001357">
    <property type="entry name" value="BRCT_dom"/>
</dbReference>
<feature type="region of interest" description="Disordered" evidence="1">
    <location>
        <begin position="1"/>
        <end position="32"/>
    </location>
</feature>
<feature type="compositionally biased region" description="Polar residues" evidence="1">
    <location>
        <begin position="11"/>
        <end position="21"/>
    </location>
</feature>
<feature type="region of interest" description="Disordered" evidence="1">
    <location>
        <begin position="173"/>
        <end position="216"/>
    </location>
</feature>
<feature type="compositionally biased region" description="Low complexity" evidence="1">
    <location>
        <begin position="177"/>
        <end position="193"/>
    </location>
</feature>
<dbReference type="SUPFAM" id="SSF52113">
    <property type="entry name" value="BRCT domain"/>
    <property type="match status" value="3"/>
</dbReference>
<dbReference type="InterPro" id="IPR036420">
    <property type="entry name" value="BRCT_dom_sf"/>
</dbReference>
<dbReference type="OrthoDB" id="2384350at2759"/>
<name>A0A2A6BRU5_PRIPA</name>
<reference evidence="2" key="2">
    <citation type="submission" date="2022-06" db="UniProtKB">
        <authorList>
            <consortium name="EnsemblMetazoa"/>
        </authorList>
    </citation>
    <scope>IDENTIFICATION</scope>
    <source>
        <strain evidence="2">PS312</strain>
    </source>
</reference>
<proteinExistence type="predicted"/>
<feature type="compositionally biased region" description="Gly residues" evidence="1">
    <location>
        <begin position="561"/>
        <end position="575"/>
    </location>
</feature>
<feature type="compositionally biased region" description="Basic and acidic residues" evidence="1">
    <location>
        <begin position="194"/>
        <end position="203"/>
    </location>
</feature>
<accession>A0A8R1U4D6</accession>
<dbReference type="Gene3D" id="3.40.50.10190">
    <property type="entry name" value="BRCT domain"/>
    <property type="match status" value="3"/>
</dbReference>
<gene>
    <name evidence="2" type="primary">WBGene00090975</name>
</gene>
<feature type="region of interest" description="Disordered" evidence="1">
    <location>
        <begin position="116"/>
        <end position="140"/>
    </location>
</feature>
<protein>
    <submittedName>
        <fullName evidence="2">Uncharacterized protein</fullName>
    </submittedName>
</protein>
<sequence>MTTAHDFPDISLSSIGTNGSSPGRHGRLSTFDDDEFVTACSRVETTVDSEAMPNATVDSIVPDSTRNPVYRESLSLFDDSDLDVSRALPPRRTRPAPSPVLEEIDDQEEIGSPLLAGRTLRVTQNEDEEEEEDVIDDKNDVAVEESPVRIYPRLSVLKDSNFRHLDYSHLSKRKGSYRSQMQSPRSQQSPASSAHDDIPEGRQCECGSQAHDKSSDQMYRGLERRFAEALNVSGSQQLRGEEEEECVMAGVLALIESRCCEEATTLVRKRLRQMGATVNRAPSTAVTHIIWSNGGDPGVLRAALDECGSQQRPHVLPPAWVHESYATGIRQPEAAFSLCDERYVRGVERRRSSVANAAPAARAADQTSSTIDVSMSIGVSDGNRTENPRYKRKPIAFSDLTFDQSMSVTQLLQKIDTMAKRLEKVEADPVRHAVRCTSRAAAAAAPAAPAASTQRLGRPPFVQLDLPRPLRRRSHDGYTLEHRREAYDAEERRIRLASRDVLETLPVQQLQQLQQQPPVVRAAAPPVHGVDDMRRTVETDLNRIRQTLRNNARYSQAASVRGGGRGRAGTRGGGFRPHFTFVLPTSPRSPDRRRGRPSIPVVKTQSKKINQLQAVHSSEEFAKAPKTTSRKRLAMLTGFGGREERHLLALADAVQLRITKEMDDSLRAVVSSDGARTVSTLRAVVRGVPVVTEDWIRSCKRANRLVHTLPFEWPQWAELAKVCDFCSPSTPVLKELIMKSGGWLTSSASEAALIVAPQGVYGRRERREDGAMVVEEKYILDCITENKLIPLRGMNQTIDDLSLLSED</sequence>
<dbReference type="CDD" id="cd17744">
    <property type="entry name" value="BRCT_MDC1_rpt1"/>
    <property type="match status" value="1"/>
</dbReference>
<dbReference type="Proteomes" id="UP000005239">
    <property type="component" value="Unassembled WGS sequence"/>
</dbReference>
<dbReference type="AlphaFoldDB" id="A0A2A6BRU5"/>
<evidence type="ECO:0000313" key="3">
    <source>
        <dbReference type="Proteomes" id="UP000005239"/>
    </source>
</evidence>
<evidence type="ECO:0000256" key="1">
    <source>
        <dbReference type="SAM" id="MobiDB-lite"/>
    </source>
</evidence>
<dbReference type="PROSITE" id="PS50172">
    <property type="entry name" value="BRCT"/>
    <property type="match status" value="3"/>
</dbReference>
<feature type="compositionally biased region" description="Acidic residues" evidence="1">
    <location>
        <begin position="125"/>
        <end position="135"/>
    </location>
</feature>
<reference evidence="3" key="1">
    <citation type="journal article" date="2008" name="Nat. Genet.">
        <title>The Pristionchus pacificus genome provides a unique perspective on nematode lifestyle and parasitism.</title>
        <authorList>
            <person name="Dieterich C."/>
            <person name="Clifton S.W."/>
            <person name="Schuster L.N."/>
            <person name="Chinwalla A."/>
            <person name="Delehaunty K."/>
            <person name="Dinkelacker I."/>
            <person name="Fulton L."/>
            <person name="Fulton R."/>
            <person name="Godfrey J."/>
            <person name="Minx P."/>
            <person name="Mitreva M."/>
            <person name="Roeseler W."/>
            <person name="Tian H."/>
            <person name="Witte H."/>
            <person name="Yang S.P."/>
            <person name="Wilson R.K."/>
            <person name="Sommer R.J."/>
        </authorList>
    </citation>
    <scope>NUCLEOTIDE SEQUENCE [LARGE SCALE GENOMIC DNA]</scope>
    <source>
        <strain evidence="3">PS312</strain>
    </source>
</reference>
<dbReference type="EnsemblMetazoa" id="PPA01421.1">
    <property type="protein sequence ID" value="PPA01421.1"/>
    <property type="gene ID" value="WBGene00090975"/>
</dbReference>
<keyword evidence="3" id="KW-1185">Reference proteome</keyword>
<organism evidence="2 3">
    <name type="scientific">Pristionchus pacificus</name>
    <name type="common">Parasitic nematode worm</name>
    <dbReference type="NCBI Taxonomy" id="54126"/>
    <lineage>
        <taxon>Eukaryota</taxon>
        <taxon>Metazoa</taxon>
        <taxon>Ecdysozoa</taxon>
        <taxon>Nematoda</taxon>
        <taxon>Chromadorea</taxon>
        <taxon>Rhabditida</taxon>
        <taxon>Rhabditina</taxon>
        <taxon>Diplogasteromorpha</taxon>
        <taxon>Diplogasteroidea</taxon>
        <taxon>Neodiplogasteridae</taxon>
        <taxon>Pristionchus</taxon>
    </lineage>
</organism>
<evidence type="ECO:0000313" key="2">
    <source>
        <dbReference type="EnsemblMetazoa" id="PPA01421.1"/>
    </source>
</evidence>
<feature type="region of interest" description="Disordered" evidence="1">
    <location>
        <begin position="553"/>
        <end position="604"/>
    </location>
</feature>
<accession>A0A2A6BRU5</accession>